<gene>
    <name evidence="2" type="ORF">M9458_024561</name>
</gene>
<keyword evidence="3" id="KW-1185">Reference proteome</keyword>
<protein>
    <submittedName>
        <fullName evidence="2">Uncharacterized protein</fullName>
    </submittedName>
</protein>
<evidence type="ECO:0000313" key="2">
    <source>
        <dbReference type="EMBL" id="KAL0179119.1"/>
    </source>
</evidence>
<accession>A0ABD0PYK6</accession>
<evidence type="ECO:0000313" key="3">
    <source>
        <dbReference type="Proteomes" id="UP001529510"/>
    </source>
</evidence>
<name>A0ABD0PYK6_CIRMR</name>
<proteinExistence type="predicted"/>
<feature type="region of interest" description="Disordered" evidence="1">
    <location>
        <begin position="25"/>
        <end position="127"/>
    </location>
</feature>
<dbReference type="Proteomes" id="UP001529510">
    <property type="component" value="Unassembled WGS sequence"/>
</dbReference>
<evidence type="ECO:0000256" key="1">
    <source>
        <dbReference type="SAM" id="MobiDB-lite"/>
    </source>
</evidence>
<organism evidence="2 3">
    <name type="scientific">Cirrhinus mrigala</name>
    <name type="common">Mrigala</name>
    <dbReference type="NCBI Taxonomy" id="683832"/>
    <lineage>
        <taxon>Eukaryota</taxon>
        <taxon>Metazoa</taxon>
        <taxon>Chordata</taxon>
        <taxon>Craniata</taxon>
        <taxon>Vertebrata</taxon>
        <taxon>Euteleostomi</taxon>
        <taxon>Actinopterygii</taxon>
        <taxon>Neopterygii</taxon>
        <taxon>Teleostei</taxon>
        <taxon>Ostariophysi</taxon>
        <taxon>Cypriniformes</taxon>
        <taxon>Cyprinidae</taxon>
        <taxon>Labeoninae</taxon>
        <taxon>Labeonini</taxon>
        <taxon>Cirrhinus</taxon>
    </lineage>
</organism>
<feature type="non-terminal residue" evidence="2">
    <location>
        <position position="1"/>
    </location>
</feature>
<reference evidence="2 3" key="1">
    <citation type="submission" date="2024-05" db="EMBL/GenBank/DDBJ databases">
        <title>Genome sequencing and assembly of Indian major carp, Cirrhinus mrigala (Hamilton, 1822).</title>
        <authorList>
            <person name="Mohindra V."/>
            <person name="Chowdhury L.M."/>
            <person name="Lal K."/>
            <person name="Jena J.K."/>
        </authorList>
    </citation>
    <scope>NUCLEOTIDE SEQUENCE [LARGE SCALE GENOMIC DNA]</scope>
    <source>
        <strain evidence="2">CM1030</strain>
        <tissue evidence="2">Blood</tissue>
    </source>
</reference>
<dbReference type="AlphaFoldDB" id="A0ABD0PYK6"/>
<dbReference type="EMBL" id="JAMKFB020000012">
    <property type="protein sequence ID" value="KAL0179119.1"/>
    <property type="molecule type" value="Genomic_DNA"/>
</dbReference>
<feature type="non-terminal residue" evidence="2">
    <location>
        <position position="127"/>
    </location>
</feature>
<sequence>QQILRGVQNIAVKAARRRSKVLEIDALRLPPPPSPLDPKKHKSNLSLTEAPPKGLVLRRGRQPSPELRHATSDDNLSSSTGDGPAPNSTWTRPRNRQAIKNPAPREQDFEGRRRKRRSRSFEVTGQA</sequence>
<comment type="caution">
    <text evidence="2">The sequence shown here is derived from an EMBL/GenBank/DDBJ whole genome shotgun (WGS) entry which is preliminary data.</text>
</comment>
<feature type="compositionally biased region" description="Polar residues" evidence="1">
    <location>
        <begin position="73"/>
        <end position="92"/>
    </location>
</feature>